<dbReference type="HOGENOM" id="CLU_039720_0_0_0"/>
<proteinExistence type="predicted"/>
<reference evidence="3 4" key="1">
    <citation type="submission" date="2010-12" db="EMBL/GenBank/DDBJ databases">
        <title>Complete sequence of Desulfurispirillum indicum S5.</title>
        <authorList>
            <consortium name="US DOE Joint Genome Institute"/>
            <person name="Lucas S."/>
            <person name="Copeland A."/>
            <person name="Lapidus A."/>
            <person name="Cheng J.-F."/>
            <person name="Goodwin L."/>
            <person name="Pitluck S."/>
            <person name="Chertkov O."/>
            <person name="Held B."/>
            <person name="Detter J.C."/>
            <person name="Han C."/>
            <person name="Tapia R."/>
            <person name="Land M."/>
            <person name="Hauser L."/>
            <person name="Kyrpides N."/>
            <person name="Ivanova N."/>
            <person name="Mikhailova N."/>
            <person name="Haggblom M."/>
            <person name="Rauschenbach I."/>
            <person name="Bini E."/>
            <person name="Woyke T."/>
        </authorList>
    </citation>
    <scope>NUCLEOTIDE SEQUENCE [LARGE SCALE GENOMIC DNA]</scope>
    <source>
        <strain evidence="4">ATCC BAA-1389 / DSM 22839 / S5</strain>
    </source>
</reference>
<dbReference type="Gene3D" id="3.90.1640.10">
    <property type="entry name" value="inorganic pyrophosphatase (n-terminal core)"/>
    <property type="match status" value="1"/>
</dbReference>
<gene>
    <name evidence="3" type="ordered locus">Selin_1628</name>
</gene>
<dbReference type="RefSeq" id="WP_013506238.1">
    <property type="nucleotide sequence ID" value="NC_014836.1"/>
</dbReference>
<protein>
    <submittedName>
        <fullName evidence="3">Phosphoesterase RecJ domain protein</fullName>
    </submittedName>
</protein>
<feature type="domain" description="DHHA1" evidence="2">
    <location>
        <begin position="235"/>
        <end position="312"/>
    </location>
</feature>
<dbReference type="InterPro" id="IPR051319">
    <property type="entry name" value="Oligoribo/pAp-PDE_c-di-AMP_PDE"/>
</dbReference>
<evidence type="ECO:0000259" key="2">
    <source>
        <dbReference type="Pfam" id="PF02272"/>
    </source>
</evidence>
<name>E6W0E0_DESIS</name>
<dbReference type="InParanoid" id="E6W0E0"/>
<evidence type="ECO:0000313" key="4">
    <source>
        <dbReference type="Proteomes" id="UP000002572"/>
    </source>
</evidence>
<dbReference type="InterPro" id="IPR001667">
    <property type="entry name" value="DDH_dom"/>
</dbReference>
<dbReference type="Pfam" id="PF01368">
    <property type="entry name" value="DHH"/>
    <property type="match status" value="1"/>
</dbReference>
<sequence>MSVTLFDDREEILSLMSSCQRPGIFSHVNPDGDTIGCALALYHRFTAMGKDPVVLCESSIPREYAFLPGARNYRKQIPADVDALFIVDTSTVDRFGNFELPPGVPTVNIDHHITNRGYADYNYVIGEAPATATLIYELLEKLGPLVFDEALCLYTALFTDTGGFRYASSNVQSHLIAAKLLAKGIDPWQVTVEIYESMTWEKVQLYKRCLDRVVFDRKKAIAWSYLTLSDLQETGTVASDTDGFINSLRAIDGVEVAVFVRQDTADSFKVSFRSKGNIDVSAISEAFGGGGHRNAGGFQIQCTDVNRVMEQICEKL</sequence>
<keyword evidence="4" id="KW-1185">Reference proteome</keyword>
<dbReference type="PANTHER" id="PTHR47618:SF1">
    <property type="entry name" value="BIFUNCTIONAL OLIGORIBONUCLEASE AND PAP PHOSPHATASE NRNA"/>
    <property type="match status" value="1"/>
</dbReference>
<evidence type="ECO:0000259" key="1">
    <source>
        <dbReference type="Pfam" id="PF01368"/>
    </source>
</evidence>
<accession>E6W0E0</accession>
<dbReference type="STRING" id="653733.Selin_1628"/>
<dbReference type="InterPro" id="IPR003156">
    <property type="entry name" value="DHHA1_dom"/>
</dbReference>
<organism evidence="3 4">
    <name type="scientific">Desulfurispirillum indicum (strain ATCC BAA-1389 / DSM 22839 / S5)</name>
    <dbReference type="NCBI Taxonomy" id="653733"/>
    <lineage>
        <taxon>Bacteria</taxon>
        <taxon>Pseudomonadati</taxon>
        <taxon>Chrysiogenota</taxon>
        <taxon>Chrysiogenia</taxon>
        <taxon>Chrysiogenales</taxon>
        <taxon>Chrysiogenaceae</taxon>
        <taxon>Desulfurispirillum</taxon>
    </lineage>
</organism>
<feature type="domain" description="DDH" evidence="1">
    <location>
        <begin position="24"/>
        <end position="140"/>
    </location>
</feature>
<dbReference type="eggNOG" id="COG0618">
    <property type="taxonomic scope" value="Bacteria"/>
</dbReference>
<dbReference type="PANTHER" id="PTHR47618">
    <property type="entry name" value="BIFUNCTIONAL OLIGORIBONUCLEASE AND PAP PHOSPHATASE NRNA"/>
    <property type="match status" value="1"/>
</dbReference>
<dbReference type="GO" id="GO:0003676">
    <property type="term" value="F:nucleic acid binding"/>
    <property type="evidence" value="ECO:0007669"/>
    <property type="project" value="InterPro"/>
</dbReference>
<dbReference type="InterPro" id="IPR038763">
    <property type="entry name" value="DHH_sf"/>
</dbReference>
<dbReference type="KEGG" id="din:Selin_1628"/>
<dbReference type="EMBL" id="CP002432">
    <property type="protein sequence ID" value="ADU66358.1"/>
    <property type="molecule type" value="Genomic_DNA"/>
</dbReference>
<dbReference type="Gene3D" id="3.10.310.30">
    <property type="match status" value="1"/>
</dbReference>
<dbReference type="Proteomes" id="UP000002572">
    <property type="component" value="Chromosome"/>
</dbReference>
<dbReference type="OrthoDB" id="9803668at2"/>
<dbReference type="Pfam" id="PF02272">
    <property type="entry name" value="DHHA1"/>
    <property type="match status" value="1"/>
</dbReference>
<evidence type="ECO:0000313" key="3">
    <source>
        <dbReference type="EMBL" id="ADU66358.1"/>
    </source>
</evidence>
<dbReference type="SUPFAM" id="SSF64182">
    <property type="entry name" value="DHH phosphoesterases"/>
    <property type="match status" value="1"/>
</dbReference>
<dbReference type="AlphaFoldDB" id="E6W0E0"/>